<dbReference type="Proteomes" id="UP000298642">
    <property type="component" value="Chromosome"/>
</dbReference>
<evidence type="ECO:0000313" key="3">
    <source>
        <dbReference type="Proteomes" id="UP000298642"/>
    </source>
</evidence>
<dbReference type="EMBL" id="CP034413">
    <property type="protein sequence ID" value="QCI59689.2"/>
    <property type="molecule type" value="Genomic_DNA"/>
</dbReference>
<dbReference type="Pfam" id="PF04977">
    <property type="entry name" value="DivIC"/>
    <property type="match status" value="1"/>
</dbReference>
<reference evidence="3" key="1">
    <citation type="submission" date="2018-12" db="EMBL/GenBank/DDBJ databases">
        <title>Dusodibacter welbiota gen. nov., sp. nov., isolated from human faeces and emended description of the Oscillibacter genus.</title>
        <authorList>
            <person name="Le Roy T."/>
            <person name="Van der Smissen P."/>
            <person name="Delzenne N."/>
            <person name="Muccioli G."/>
            <person name="Collet J.F."/>
            <person name="Cani P.D."/>
        </authorList>
    </citation>
    <scope>NUCLEOTIDE SEQUENCE [LARGE SCALE GENOMIC DNA]</scope>
    <source>
        <strain evidence="3">J115</strain>
    </source>
</reference>
<protein>
    <submittedName>
        <fullName evidence="2">Septum formation initiator family protein</fullName>
    </submittedName>
</protein>
<name>A0A856I0R2_9FIRM</name>
<accession>A0A856I0R2</accession>
<dbReference type="InterPro" id="IPR007060">
    <property type="entry name" value="FtsL/DivIC"/>
</dbReference>
<evidence type="ECO:0000313" key="2">
    <source>
        <dbReference type="EMBL" id="QCI59689.2"/>
    </source>
</evidence>
<dbReference type="AlphaFoldDB" id="A0A856I0R2"/>
<sequence length="76" mass="8144">MILAAIGLQLRSLHSQVQDAQAQRDALTAQVQAQEQENAALAADIAEGATEDKMKEIAQEELGLISPNQRVFSVGN</sequence>
<keyword evidence="3" id="KW-1185">Reference proteome</keyword>
<gene>
    <name evidence="2" type="ORF">EIO64_11055</name>
</gene>
<proteinExistence type="predicted"/>
<organism evidence="2 3">
    <name type="scientific">Dysosmobacter welbionis</name>
    <dbReference type="NCBI Taxonomy" id="2093857"/>
    <lineage>
        <taxon>Bacteria</taxon>
        <taxon>Bacillati</taxon>
        <taxon>Bacillota</taxon>
        <taxon>Clostridia</taxon>
        <taxon>Eubacteriales</taxon>
        <taxon>Oscillospiraceae</taxon>
        <taxon>Dysosmobacter</taxon>
    </lineage>
</organism>
<feature type="coiled-coil region" evidence="1">
    <location>
        <begin position="10"/>
        <end position="44"/>
    </location>
</feature>
<evidence type="ECO:0000256" key="1">
    <source>
        <dbReference type="SAM" id="Coils"/>
    </source>
</evidence>
<dbReference type="KEGG" id="obj:EIO64_11055"/>
<keyword evidence="1" id="KW-0175">Coiled coil</keyword>